<organism evidence="10 11">
    <name type="scientific">Liquorilactobacillus sucicola DSM 21376 = JCM 15457</name>
    <dbReference type="NCBI Taxonomy" id="1423806"/>
    <lineage>
        <taxon>Bacteria</taxon>
        <taxon>Bacillati</taxon>
        <taxon>Bacillota</taxon>
        <taxon>Bacilli</taxon>
        <taxon>Lactobacillales</taxon>
        <taxon>Lactobacillaceae</taxon>
        <taxon>Liquorilactobacillus</taxon>
    </lineage>
</organism>
<dbReference type="InterPro" id="IPR015655">
    <property type="entry name" value="PP2C"/>
</dbReference>
<dbReference type="STRING" id="1423806.FD15_GL001764"/>
<comment type="caution">
    <text evidence="10">The sequence shown here is derived from an EMBL/GenBank/DDBJ whole genome shotgun (WGS) entry which is preliminary data.</text>
</comment>
<evidence type="ECO:0000256" key="3">
    <source>
        <dbReference type="ARBA" id="ARBA00022723"/>
    </source>
</evidence>
<dbReference type="InterPro" id="IPR036457">
    <property type="entry name" value="PPM-type-like_dom_sf"/>
</dbReference>
<dbReference type="eggNOG" id="COG0631">
    <property type="taxonomic scope" value="Bacteria"/>
</dbReference>
<dbReference type="RefSeq" id="WP_034986593.1">
    <property type="nucleotide sequence ID" value="NZ_AYZF01000017.1"/>
</dbReference>
<dbReference type="Pfam" id="PF13672">
    <property type="entry name" value="PP2C_2"/>
    <property type="match status" value="1"/>
</dbReference>
<evidence type="ECO:0000256" key="7">
    <source>
        <dbReference type="ARBA" id="ARBA00047761"/>
    </source>
</evidence>
<comment type="cofactor">
    <cofactor evidence="1">
        <name>Mn(2+)</name>
        <dbReference type="ChEBI" id="CHEBI:29035"/>
    </cofactor>
</comment>
<sequence length="250" mass="28075">MEFAYKSDIGRVRTKNEDYVGLFQNKVGIKFAIIADGLGGHKGGDVASEMAVSYLGYRFEETKFDEPDEGREWLKLEVNKENKMILERAQQYEDLNGMGTTLVCAMFFGDSYLLGNIGDSRGYLYREGKLVQLTEDHSFVNELVKRGQISSEEAKHHPQKNIITRTLGVSENANLDEKILKLKKCDLLLLCSDGLTNMVEDEQIAQVLYQEADLQEKCNLLIDYANQAGGNDNITLLIAQSKDEAEVKTG</sequence>
<keyword evidence="11" id="KW-1185">Reference proteome</keyword>
<proteinExistence type="predicted"/>
<evidence type="ECO:0000256" key="8">
    <source>
        <dbReference type="ARBA" id="ARBA00048336"/>
    </source>
</evidence>
<dbReference type="AlphaFoldDB" id="A0A023CTY8"/>
<dbReference type="GO" id="GO:0046872">
    <property type="term" value="F:metal ion binding"/>
    <property type="evidence" value="ECO:0007669"/>
    <property type="project" value="UniProtKB-KW"/>
</dbReference>
<keyword evidence="6" id="KW-0464">Manganese</keyword>
<name>A0A023CTY8_9LACO</name>
<dbReference type="PROSITE" id="PS51746">
    <property type="entry name" value="PPM_2"/>
    <property type="match status" value="1"/>
</dbReference>
<keyword evidence="5" id="KW-0904">Protein phosphatase</keyword>
<evidence type="ECO:0000256" key="1">
    <source>
        <dbReference type="ARBA" id="ARBA00001936"/>
    </source>
</evidence>
<dbReference type="SMART" id="SM00332">
    <property type="entry name" value="PP2Cc"/>
    <property type="match status" value="1"/>
</dbReference>
<gene>
    <name evidence="10" type="ORF">FD15_GL001764</name>
</gene>
<dbReference type="EC" id="3.1.3.16" evidence="2"/>
<keyword evidence="4" id="KW-0378">Hydrolase</keyword>
<dbReference type="OrthoDB" id="9801841at2"/>
<evidence type="ECO:0000256" key="4">
    <source>
        <dbReference type="ARBA" id="ARBA00022801"/>
    </source>
</evidence>
<evidence type="ECO:0000256" key="6">
    <source>
        <dbReference type="ARBA" id="ARBA00023211"/>
    </source>
</evidence>
<dbReference type="Proteomes" id="UP000050961">
    <property type="component" value="Unassembled WGS sequence"/>
</dbReference>
<dbReference type="FunFam" id="3.60.40.10:FF:000002">
    <property type="entry name" value="Serine/threonine phosphatase stp"/>
    <property type="match status" value="1"/>
</dbReference>
<evidence type="ECO:0000256" key="2">
    <source>
        <dbReference type="ARBA" id="ARBA00013081"/>
    </source>
</evidence>
<dbReference type="SMART" id="SM00331">
    <property type="entry name" value="PP2C_SIG"/>
    <property type="match status" value="1"/>
</dbReference>
<keyword evidence="3" id="KW-0479">Metal-binding</keyword>
<dbReference type="SUPFAM" id="SSF81606">
    <property type="entry name" value="PP2C-like"/>
    <property type="match status" value="1"/>
</dbReference>
<evidence type="ECO:0000313" key="10">
    <source>
        <dbReference type="EMBL" id="KRN05219.1"/>
    </source>
</evidence>
<evidence type="ECO:0000313" key="11">
    <source>
        <dbReference type="Proteomes" id="UP000050961"/>
    </source>
</evidence>
<dbReference type="Gene3D" id="3.60.40.10">
    <property type="entry name" value="PPM-type phosphatase domain"/>
    <property type="match status" value="1"/>
</dbReference>
<dbReference type="PATRIC" id="fig|1423806.3.peg.1796"/>
<reference evidence="10 11" key="1">
    <citation type="journal article" date="2015" name="Genome Announc.">
        <title>Expanding the biotechnology potential of lactobacilli through comparative genomics of 213 strains and associated genera.</title>
        <authorList>
            <person name="Sun Z."/>
            <person name="Harris H.M."/>
            <person name="McCann A."/>
            <person name="Guo C."/>
            <person name="Argimon S."/>
            <person name="Zhang W."/>
            <person name="Yang X."/>
            <person name="Jeffery I.B."/>
            <person name="Cooney J.C."/>
            <person name="Kagawa T.F."/>
            <person name="Liu W."/>
            <person name="Song Y."/>
            <person name="Salvetti E."/>
            <person name="Wrobel A."/>
            <person name="Rasinkangas P."/>
            <person name="Parkhill J."/>
            <person name="Rea M.C."/>
            <person name="O'Sullivan O."/>
            <person name="Ritari J."/>
            <person name="Douillard F.P."/>
            <person name="Paul Ross R."/>
            <person name="Yang R."/>
            <person name="Briner A.E."/>
            <person name="Felis G.E."/>
            <person name="de Vos W.M."/>
            <person name="Barrangou R."/>
            <person name="Klaenhammer T.R."/>
            <person name="Caufield P.W."/>
            <person name="Cui Y."/>
            <person name="Zhang H."/>
            <person name="O'Toole P.W."/>
        </authorList>
    </citation>
    <scope>NUCLEOTIDE SEQUENCE [LARGE SCALE GENOMIC DNA]</scope>
    <source>
        <strain evidence="10 11">DSM 21376</strain>
    </source>
</reference>
<dbReference type="PANTHER" id="PTHR13832:SF860">
    <property type="entry name" value="PROTEIN PHOSPHATASE PHPP"/>
    <property type="match status" value="1"/>
</dbReference>
<accession>A0A023CTY8</accession>
<dbReference type="InterPro" id="IPR001932">
    <property type="entry name" value="PPM-type_phosphatase-like_dom"/>
</dbReference>
<dbReference type="CDD" id="cd00143">
    <property type="entry name" value="PP2Cc"/>
    <property type="match status" value="1"/>
</dbReference>
<comment type="catalytic activity">
    <reaction evidence="7">
        <text>O-phospho-L-seryl-[protein] + H2O = L-seryl-[protein] + phosphate</text>
        <dbReference type="Rhea" id="RHEA:20629"/>
        <dbReference type="Rhea" id="RHEA-COMP:9863"/>
        <dbReference type="Rhea" id="RHEA-COMP:11604"/>
        <dbReference type="ChEBI" id="CHEBI:15377"/>
        <dbReference type="ChEBI" id="CHEBI:29999"/>
        <dbReference type="ChEBI" id="CHEBI:43474"/>
        <dbReference type="ChEBI" id="CHEBI:83421"/>
        <dbReference type="EC" id="3.1.3.16"/>
    </reaction>
</comment>
<evidence type="ECO:0000256" key="5">
    <source>
        <dbReference type="ARBA" id="ARBA00022912"/>
    </source>
</evidence>
<comment type="catalytic activity">
    <reaction evidence="8">
        <text>O-phospho-L-threonyl-[protein] + H2O = L-threonyl-[protein] + phosphate</text>
        <dbReference type="Rhea" id="RHEA:47004"/>
        <dbReference type="Rhea" id="RHEA-COMP:11060"/>
        <dbReference type="Rhea" id="RHEA-COMP:11605"/>
        <dbReference type="ChEBI" id="CHEBI:15377"/>
        <dbReference type="ChEBI" id="CHEBI:30013"/>
        <dbReference type="ChEBI" id="CHEBI:43474"/>
        <dbReference type="ChEBI" id="CHEBI:61977"/>
        <dbReference type="EC" id="3.1.3.16"/>
    </reaction>
</comment>
<dbReference type="PANTHER" id="PTHR13832">
    <property type="entry name" value="PROTEIN PHOSPHATASE 2C"/>
    <property type="match status" value="1"/>
</dbReference>
<feature type="domain" description="PPM-type phosphatase" evidence="9">
    <location>
        <begin position="2"/>
        <end position="241"/>
    </location>
</feature>
<dbReference type="NCBIfam" id="NF033484">
    <property type="entry name" value="Stp1_PP2C_phos"/>
    <property type="match status" value="1"/>
</dbReference>
<protein>
    <recommendedName>
        <fullName evidence="2">protein-serine/threonine phosphatase</fullName>
        <ecNumber evidence="2">3.1.3.16</ecNumber>
    </recommendedName>
</protein>
<evidence type="ECO:0000259" key="9">
    <source>
        <dbReference type="PROSITE" id="PS51746"/>
    </source>
</evidence>
<dbReference type="EMBL" id="AYZF01000017">
    <property type="protein sequence ID" value="KRN05219.1"/>
    <property type="molecule type" value="Genomic_DNA"/>
</dbReference>
<dbReference type="GO" id="GO:0004722">
    <property type="term" value="F:protein serine/threonine phosphatase activity"/>
    <property type="evidence" value="ECO:0007669"/>
    <property type="project" value="UniProtKB-EC"/>
</dbReference>